<evidence type="ECO:0000313" key="2">
    <source>
        <dbReference type="EMBL" id="EUR74062.1"/>
    </source>
</evidence>
<keyword evidence="1" id="KW-0812">Transmembrane</keyword>
<sequence>MKNEKLKNKTNIIILSFSYSKIKLNIIKESNNKQEINKIVQNKLKYIKKKNNYFHLSLLIKKRRKVYIEYNMFCKIISCMIYNLYYAFLIFLFKKNIYFIKYEK</sequence>
<keyword evidence="1" id="KW-1133">Transmembrane helix</keyword>
<proteinExistence type="predicted"/>
<reference evidence="3" key="1">
    <citation type="submission" date="2007-11" db="EMBL/GenBank/DDBJ databases">
        <authorList>
            <consortium name="The Broad Institute Genome Sequencing Platform"/>
            <person name="Volkman S.K."/>
            <person name="Daily J.P."/>
            <person name="Sarr O."/>
            <person name="Ndiaye D."/>
            <person name="Ndir O."/>
            <person name="Mboup S."/>
            <person name="Lukens A."/>
            <person name="Stange-Thomann N."/>
            <person name="Mauceli E."/>
            <person name="Gnerre S."/>
            <person name="Jaffe D."/>
            <person name="Zainoun J."/>
            <person name="Wiegand R.C."/>
            <person name="Birren B."/>
            <person name="Galagan J."/>
            <person name="Lander E."/>
            <person name="Wirth D.F."/>
        </authorList>
    </citation>
    <scope>NUCLEOTIDE SEQUENCE [LARGE SCALE GENOMIC DNA]</scope>
    <source>
        <strain evidence="3">7G8</strain>
    </source>
</reference>
<name>W7FFR0_PLAF8</name>
<evidence type="ECO:0000256" key="1">
    <source>
        <dbReference type="SAM" id="Phobius"/>
    </source>
</evidence>
<protein>
    <submittedName>
        <fullName evidence="2">Uncharacterized protein</fullName>
    </submittedName>
</protein>
<organism evidence="2 3">
    <name type="scientific">Plasmodium falciparum (isolate 7G8)</name>
    <dbReference type="NCBI Taxonomy" id="57266"/>
    <lineage>
        <taxon>Eukaryota</taxon>
        <taxon>Sar</taxon>
        <taxon>Alveolata</taxon>
        <taxon>Apicomplexa</taxon>
        <taxon>Aconoidasida</taxon>
        <taxon>Haemosporida</taxon>
        <taxon>Plasmodiidae</taxon>
        <taxon>Plasmodium</taxon>
        <taxon>Plasmodium (Laverania)</taxon>
    </lineage>
</organism>
<reference evidence="2 3" key="2">
    <citation type="submission" date="2013-02" db="EMBL/GenBank/DDBJ databases">
        <title>The Genome Sequence of Plasmodium falciparum 7G8.</title>
        <authorList>
            <consortium name="The Broad Institute Genome Sequencing Platform"/>
            <consortium name="The Broad Institute Genome Sequencing Center for Infectious Disease"/>
            <person name="Neafsey D."/>
            <person name="Cheeseman I."/>
            <person name="Volkman S."/>
            <person name="Adams J."/>
            <person name="Walker B."/>
            <person name="Young S.K."/>
            <person name="Zeng Q."/>
            <person name="Gargeya S."/>
            <person name="Fitzgerald M."/>
            <person name="Haas B."/>
            <person name="Abouelleil A."/>
            <person name="Alvarado L."/>
            <person name="Arachchi H.M."/>
            <person name="Berlin A.M."/>
            <person name="Chapman S.B."/>
            <person name="Dewar J."/>
            <person name="Goldberg J."/>
            <person name="Griggs A."/>
            <person name="Gujja S."/>
            <person name="Hansen M."/>
            <person name="Howarth C."/>
            <person name="Imamovic A."/>
            <person name="Larimer J."/>
            <person name="McCowan C."/>
            <person name="Murphy C."/>
            <person name="Neiman D."/>
            <person name="Pearson M."/>
            <person name="Priest M."/>
            <person name="Roberts A."/>
            <person name="Saif S."/>
            <person name="Shea T."/>
            <person name="Sisk P."/>
            <person name="Sykes S."/>
            <person name="Wortman J."/>
            <person name="Nusbaum C."/>
            <person name="Birren B."/>
        </authorList>
    </citation>
    <scope>NUCLEOTIDE SEQUENCE [LARGE SCALE GENOMIC DNA]</scope>
    <source>
        <strain evidence="2 3">7G8</strain>
    </source>
</reference>
<accession>W7FFR0</accession>
<dbReference type="Proteomes" id="UP000030688">
    <property type="component" value="Unassembled WGS sequence"/>
</dbReference>
<evidence type="ECO:0000313" key="3">
    <source>
        <dbReference type="Proteomes" id="UP000030688"/>
    </source>
</evidence>
<dbReference type="AlphaFoldDB" id="W7FFR0"/>
<feature type="transmembrane region" description="Helical" evidence="1">
    <location>
        <begin position="72"/>
        <end position="93"/>
    </location>
</feature>
<keyword evidence="1" id="KW-0472">Membrane</keyword>
<gene>
    <name evidence="2" type="ORF">PFBG_01659</name>
</gene>
<dbReference type="EMBL" id="KE123602">
    <property type="protein sequence ID" value="EUR74062.1"/>
    <property type="molecule type" value="Genomic_DNA"/>
</dbReference>